<keyword evidence="2" id="KW-0926">Vacuole</keyword>
<feature type="transmembrane region" description="Helical" evidence="7">
    <location>
        <begin position="752"/>
        <end position="770"/>
    </location>
</feature>
<evidence type="ECO:0000259" key="8">
    <source>
        <dbReference type="PROSITE" id="PS51382"/>
    </source>
</evidence>
<dbReference type="OMA" id="FAFKQNA"/>
<dbReference type="Proteomes" id="UP000094389">
    <property type="component" value="Unassembled WGS sequence"/>
</dbReference>
<accession>A0A1E4S638</accession>
<reference evidence="9 10" key="1">
    <citation type="journal article" date="2016" name="Proc. Natl. Acad. Sci. U.S.A.">
        <title>Comparative genomics of biotechnologically important yeasts.</title>
        <authorList>
            <person name="Riley R."/>
            <person name="Haridas S."/>
            <person name="Wolfe K.H."/>
            <person name="Lopes M.R."/>
            <person name="Hittinger C.T."/>
            <person name="Goeker M."/>
            <person name="Salamov A.A."/>
            <person name="Wisecaver J.H."/>
            <person name="Long T.M."/>
            <person name="Calvey C.H."/>
            <person name="Aerts A.L."/>
            <person name="Barry K.W."/>
            <person name="Choi C."/>
            <person name="Clum A."/>
            <person name="Coughlan A.Y."/>
            <person name="Deshpande S."/>
            <person name="Douglass A.P."/>
            <person name="Hanson S.J."/>
            <person name="Klenk H.-P."/>
            <person name="LaButti K.M."/>
            <person name="Lapidus A."/>
            <person name="Lindquist E.A."/>
            <person name="Lipzen A.M."/>
            <person name="Meier-Kolthoff J.P."/>
            <person name="Ohm R.A."/>
            <person name="Otillar R.P."/>
            <person name="Pangilinan J.L."/>
            <person name="Peng Y."/>
            <person name="Rokas A."/>
            <person name="Rosa C.A."/>
            <person name="Scheuner C."/>
            <person name="Sibirny A.A."/>
            <person name="Slot J.C."/>
            <person name="Stielow J.B."/>
            <person name="Sun H."/>
            <person name="Kurtzman C.P."/>
            <person name="Blackwell M."/>
            <person name="Grigoriev I.V."/>
            <person name="Jeffries T.W."/>
        </authorList>
    </citation>
    <scope>NUCLEOTIDE SEQUENCE [LARGE SCALE GENOMIC DNA]</scope>
    <source>
        <strain evidence="10">ATCC 18201 / CBS 1600 / BCRC 20928 / JCM 3617 / NBRC 0987 / NRRL Y-1542</strain>
    </source>
</reference>
<feature type="transmembrane region" description="Helical" evidence="7">
    <location>
        <begin position="712"/>
        <end position="740"/>
    </location>
</feature>
<dbReference type="OrthoDB" id="5588846at2759"/>
<dbReference type="CDD" id="cd14474">
    <property type="entry name" value="SPX_YDR089W"/>
    <property type="match status" value="1"/>
</dbReference>
<keyword evidence="3 7" id="KW-0812">Transmembrane</keyword>
<evidence type="ECO:0000313" key="10">
    <source>
        <dbReference type="Proteomes" id="UP000094389"/>
    </source>
</evidence>
<evidence type="ECO:0000256" key="7">
    <source>
        <dbReference type="SAM" id="Phobius"/>
    </source>
</evidence>
<dbReference type="GO" id="GO:0033254">
    <property type="term" value="C:vacuolar transporter chaperone complex"/>
    <property type="evidence" value="ECO:0007669"/>
    <property type="project" value="UniProtKB-ARBA"/>
</dbReference>
<dbReference type="InterPro" id="IPR042267">
    <property type="entry name" value="VTC_sf"/>
</dbReference>
<dbReference type="InterPro" id="IPR004331">
    <property type="entry name" value="SPX_dom"/>
</dbReference>
<evidence type="ECO:0000256" key="1">
    <source>
        <dbReference type="ARBA" id="ARBA00004128"/>
    </source>
</evidence>
<evidence type="ECO:0000256" key="6">
    <source>
        <dbReference type="SAM" id="MobiDB-lite"/>
    </source>
</evidence>
<dbReference type="InterPro" id="IPR051572">
    <property type="entry name" value="VTC_Complex_Subunit"/>
</dbReference>
<feature type="transmembrane region" description="Helical" evidence="7">
    <location>
        <begin position="678"/>
        <end position="700"/>
    </location>
</feature>
<keyword evidence="5 7" id="KW-0472">Membrane</keyword>
<dbReference type="Gene3D" id="3.20.100.30">
    <property type="entry name" value="VTC, catalytic tunnel domain"/>
    <property type="match status" value="1"/>
</dbReference>
<evidence type="ECO:0000256" key="3">
    <source>
        <dbReference type="ARBA" id="ARBA00022692"/>
    </source>
</evidence>
<sequence>MKFGAQLRNKSVPEWRSYNIDYNDLKQRIRITTELPKDDRRVQDLYGSFIEQIDMVNMFLHSKLGEVKRRMQFVASAIDDNKEDEQISLSVESNLRRLSSDLQKLSRFIVIQKTGLRKLLKKYTKYSNDGGELNTSINKYVVQNQDSFVHVDLVGLYLELALLYDLVREKQADHAERMQRSSSSRSASGRKPYQRRSSLINPVQGLNINEVFDFESTHKGTSKEVFLVHYDNLVELKLFLLSNFYLVDQSVQLERKELQLKKQKSAISFRQQLQSRNSSDNIYRQQFDEEASDQPTYRSNSIYTNTTDDLANQGLTTSIILDDPKHLQSIQMNTDPGVLSTNDRYQKRELLISAIGGLRKNSNVLINDKGSFVDELLEAINSGVLFDDFVQKHTEYFNSLDSLERISIEWLFSRHIKPIIKVSSTRTRFSPNLSPSSNLDSWITLSSNLKLSKKDLTNPQWTETNEQDFKTLPYAILEVRFNTPTEQGKLPDVLQKLLTSHLIYKVDDTLTILTYYLFASKVLDFTPTWAKFFGDEPVDIRKNPPKIRKVKSSVNTTSDVSLKHNSVSGESNQFKYWNEFDNGSETEQGDGFYIDVESDGDTLFPSSGIEYLFKITDKMNSFLHGKLPFMFNDTKSSSTQRLVNNENGADHVYGSTDHSDVESFSDSASQAKAAHDTLLVFIAVSCSLLSLVLMSVSLGITSSLLSYEDPQVSPIVIAVLVIAMITSLFFSVVSLCFLMMSEAVNRKLWQTFFVWAVFIAVTFLVTYGMANAFGI</sequence>
<dbReference type="STRING" id="983966.A0A1E4S638"/>
<dbReference type="EMBL" id="KV453927">
    <property type="protein sequence ID" value="ODV74930.1"/>
    <property type="molecule type" value="Genomic_DNA"/>
</dbReference>
<name>A0A1E4S638_CYBJN</name>
<dbReference type="RefSeq" id="XP_020071969.1">
    <property type="nucleotide sequence ID" value="XM_020214591.1"/>
</dbReference>
<keyword evidence="10" id="KW-1185">Reference proteome</keyword>
<evidence type="ECO:0000256" key="2">
    <source>
        <dbReference type="ARBA" id="ARBA00022554"/>
    </source>
</evidence>
<evidence type="ECO:0000313" key="9">
    <source>
        <dbReference type="EMBL" id="ODV74930.1"/>
    </source>
</evidence>
<dbReference type="PANTHER" id="PTHR46140">
    <property type="entry name" value="VACUOLAR TRANSPORTER CHAPERONE 1-RELATED"/>
    <property type="match status" value="1"/>
</dbReference>
<dbReference type="GO" id="GO:0005774">
    <property type="term" value="C:vacuolar membrane"/>
    <property type="evidence" value="ECO:0007669"/>
    <property type="project" value="UniProtKB-SubCell"/>
</dbReference>
<comment type="subcellular location">
    <subcellularLocation>
        <location evidence="1">Vacuole membrane</location>
        <topology evidence="1">Multi-pass membrane protein</topology>
    </subcellularLocation>
</comment>
<dbReference type="GO" id="GO:0006799">
    <property type="term" value="P:polyphosphate biosynthetic process"/>
    <property type="evidence" value="ECO:0007669"/>
    <property type="project" value="UniProtKB-ARBA"/>
</dbReference>
<organism evidence="9 10">
    <name type="scientific">Cyberlindnera jadinii (strain ATCC 18201 / CBS 1600 / BCRC 20928 / JCM 3617 / NBRC 0987 / NRRL Y-1542)</name>
    <name type="common">Torula yeast</name>
    <name type="synonym">Candida utilis</name>
    <dbReference type="NCBI Taxonomy" id="983966"/>
    <lineage>
        <taxon>Eukaryota</taxon>
        <taxon>Fungi</taxon>
        <taxon>Dikarya</taxon>
        <taxon>Ascomycota</taxon>
        <taxon>Saccharomycotina</taxon>
        <taxon>Saccharomycetes</taxon>
        <taxon>Phaffomycetales</taxon>
        <taxon>Phaffomycetaceae</taxon>
        <taxon>Cyberlindnera</taxon>
    </lineage>
</organism>
<dbReference type="PANTHER" id="PTHR46140:SF1">
    <property type="entry name" value="VACUOLAR TRANSPORTER CHAPERONE COMPLEX SUBUNIT 4-RELATED"/>
    <property type="match status" value="1"/>
</dbReference>
<dbReference type="GeneID" id="30988987"/>
<feature type="domain" description="SPX" evidence="8">
    <location>
        <begin position="1"/>
        <end position="137"/>
    </location>
</feature>
<dbReference type="AlphaFoldDB" id="A0A1E4S638"/>
<protein>
    <recommendedName>
        <fullName evidence="8">SPX domain-containing protein</fullName>
    </recommendedName>
</protein>
<dbReference type="PROSITE" id="PS51382">
    <property type="entry name" value="SPX"/>
    <property type="match status" value="1"/>
</dbReference>
<feature type="compositionally biased region" description="Low complexity" evidence="6">
    <location>
        <begin position="180"/>
        <end position="190"/>
    </location>
</feature>
<proteinExistence type="predicted"/>
<gene>
    <name evidence="9" type="ORF">CYBJADRAFT_166709</name>
</gene>
<evidence type="ECO:0000256" key="4">
    <source>
        <dbReference type="ARBA" id="ARBA00022989"/>
    </source>
</evidence>
<keyword evidence="4 7" id="KW-1133">Transmembrane helix</keyword>
<evidence type="ECO:0000256" key="5">
    <source>
        <dbReference type="ARBA" id="ARBA00023136"/>
    </source>
</evidence>
<feature type="region of interest" description="Disordered" evidence="6">
    <location>
        <begin position="174"/>
        <end position="194"/>
    </location>
</feature>